<evidence type="ECO:0000313" key="11">
    <source>
        <dbReference type="Proteomes" id="UP001059596"/>
    </source>
</evidence>
<comment type="similarity">
    <text evidence="2">Belongs to the REXO4 family.</text>
</comment>
<dbReference type="GO" id="GO:0008408">
    <property type="term" value="F:3'-5' exonuclease activity"/>
    <property type="evidence" value="ECO:0007669"/>
    <property type="project" value="InterPro"/>
</dbReference>
<feature type="compositionally biased region" description="Polar residues" evidence="8">
    <location>
        <begin position="40"/>
        <end position="71"/>
    </location>
</feature>
<dbReference type="Proteomes" id="UP001059596">
    <property type="component" value="Unassembled WGS sequence"/>
</dbReference>
<comment type="subcellular location">
    <subcellularLocation>
        <location evidence="1">Nucleus</location>
    </subcellularLocation>
</comment>
<keyword evidence="5" id="KW-0378">Hydrolase</keyword>
<evidence type="ECO:0000256" key="3">
    <source>
        <dbReference type="ARBA" id="ARBA00016937"/>
    </source>
</evidence>
<protein>
    <recommendedName>
        <fullName evidence="3">RNA exonuclease 4</fullName>
    </recommendedName>
</protein>
<name>A0A9Q0BRA5_9MUSC</name>
<sequence length="292" mass="32361">MSASQRQKQFDMNRSRANNLASSSSSSSGNSNNNSTGSTKNVASPHQRKLQTSMERLQVQQPNTSRRSAGSNWMAAAGGTPSGPAPGSENQEAKDPKEPQPLTKSARMRLKKKAQRNRYLAMDCEMVGVGHNGQDDMLARVSIVNRVGQVLLDKHVKPRQEVTDYRTSVSGIRPQDIANGEDFATVQDEVVKLLHGRILVGHALGNDLAVLSIRHPFENIRDTSRYKPLCKLVSNGHTPSLKRLTMAVLGQEIQTGEHNSVEDARAAMGIYNRIAGDWEKYLEKKRHQQQHY</sequence>
<feature type="region of interest" description="Disordered" evidence="8">
    <location>
        <begin position="1"/>
        <end position="106"/>
    </location>
</feature>
<dbReference type="PANTHER" id="PTHR12801:SF158">
    <property type="entry name" value="RNA EXONUCLEASE 4"/>
    <property type="match status" value="1"/>
</dbReference>
<dbReference type="Gene3D" id="3.30.420.10">
    <property type="entry name" value="Ribonuclease H-like superfamily/Ribonuclease H"/>
    <property type="match status" value="1"/>
</dbReference>
<comment type="caution">
    <text evidence="10">The sequence shown here is derived from an EMBL/GenBank/DDBJ whole genome shotgun (WGS) entry which is preliminary data.</text>
</comment>
<dbReference type="InterPro" id="IPR036397">
    <property type="entry name" value="RNaseH_sf"/>
</dbReference>
<dbReference type="GO" id="GO:0006364">
    <property type="term" value="P:rRNA processing"/>
    <property type="evidence" value="ECO:0007669"/>
    <property type="project" value="InterPro"/>
</dbReference>
<evidence type="ECO:0000256" key="7">
    <source>
        <dbReference type="ARBA" id="ARBA00023242"/>
    </source>
</evidence>
<dbReference type="AlphaFoldDB" id="A0A9Q0BRA5"/>
<gene>
    <name evidence="10" type="ORF">M5D96_005250</name>
</gene>
<keyword evidence="6" id="KW-0269">Exonuclease</keyword>
<dbReference type="Pfam" id="PF00929">
    <property type="entry name" value="RNase_T"/>
    <property type="match status" value="1"/>
</dbReference>
<accession>A0A9Q0BRA5</accession>
<dbReference type="InterPro" id="IPR037431">
    <property type="entry name" value="REX4_DEDDh_dom"/>
</dbReference>
<dbReference type="InterPro" id="IPR047021">
    <property type="entry name" value="REXO1/3/4-like"/>
</dbReference>
<dbReference type="EMBL" id="JAMKOV010000003">
    <property type="protein sequence ID" value="KAI8041000.1"/>
    <property type="molecule type" value="Genomic_DNA"/>
</dbReference>
<keyword evidence="7" id="KW-0539">Nucleus</keyword>
<feature type="compositionally biased region" description="Low complexity" evidence="8">
    <location>
        <begin position="15"/>
        <end position="39"/>
    </location>
</feature>
<dbReference type="GO" id="GO:0005634">
    <property type="term" value="C:nucleus"/>
    <property type="evidence" value="ECO:0007669"/>
    <property type="project" value="UniProtKB-SubCell"/>
</dbReference>
<dbReference type="GO" id="GO:0003676">
    <property type="term" value="F:nucleic acid binding"/>
    <property type="evidence" value="ECO:0007669"/>
    <property type="project" value="InterPro"/>
</dbReference>
<dbReference type="SUPFAM" id="SSF53098">
    <property type="entry name" value="Ribonuclease H-like"/>
    <property type="match status" value="1"/>
</dbReference>
<evidence type="ECO:0000256" key="8">
    <source>
        <dbReference type="SAM" id="MobiDB-lite"/>
    </source>
</evidence>
<evidence type="ECO:0000256" key="1">
    <source>
        <dbReference type="ARBA" id="ARBA00004123"/>
    </source>
</evidence>
<proteinExistence type="inferred from homology"/>
<evidence type="ECO:0000256" key="2">
    <source>
        <dbReference type="ARBA" id="ARBA00010489"/>
    </source>
</evidence>
<reference evidence="10" key="1">
    <citation type="journal article" date="2023" name="Genome Biol. Evol.">
        <title>Long-read-based Genome Assembly of Drosophila gunungcola Reveals Fewer Chemosensory Genes in Flower-breeding Species.</title>
        <authorList>
            <person name="Negi A."/>
            <person name="Liao B.Y."/>
            <person name="Yeh S.D."/>
        </authorList>
    </citation>
    <scope>NUCLEOTIDE SEQUENCE</scope>
    <source>
        <strain evidence="10">Sukarami</strain>
    </source>
</reference>
<dbReference type="OrthoDB" id="8191639at2759"/>
<dbReference type="SMART" id="SM00479">
    <property type="entry name" value="EXOIII"/>
    <property type="match status" value="1"/>
</dbReference>
<evidence type="ECO:0000259" key="9">
    <source>
        <dbReference type="SMART" id="SM00479"/>
    </source>
</evidence>
<keyword evidence="11" id="KW-1185">Reference proteome</keyword>
<dbReference type="InterPro" id="IPR013520">
    <property type="entry name" value="Ribonucl_H"/>
</dbReference>
<dbReference type="FunFam" id="3.30.420.10:FF:000007">
    <property type="entry name" value="Interferon-stimulated exonuclease gene 20"/>
    <property type="match status" value="1"/>
</dbReference>
<evidence type="ECO:0000256" key="5">
    <source>
        <dbReference type="ARBA" id="ARBA00022801"/>
    </source>
</evidence>
<dbReference type="InterPro" id="IPR012337">
    <property type="entry name" value="RNaseH-like_sf"/>
</dbReference>
<organism evidence="10 11">
    <name type="scientific">Drosophila gunungcola</name>
    <name type="common">fruit fly</name>
    <dbReference type="NCBI Taxonomy" id="103775"/>
    <lineage>
        <taxon>Eukaryota</taxon>
        <taxon>Metazoa</taxon>
        <taxon>Ecdysozoa</taxon>
        <taxon>Arthropoda</taxon>
        <taxon>Hexapoda</taxon>
        <taxon>Insecta</taxon>
        <taxon>Pterygota</taxon>
        <taxon>Neoptera</taxon>
        <taxon>Endopterygota</taxon>
        <taxon>Diptera</taxon>
        <taxon>Brachycera</taxon>
        <taxon>Muscomorpha</taxon>
        <taxon>Ephydroidea</taxon>
        <taxon>Drosophilidae</taxon>
        <taxon>Drosophila</taxon>
        <taxon>Sophophora</taxon>
    </lineage>
</organism>
<dbReference type="CDD" id="cd06144">
    <property type="entry name" value="REX4_like"/>
    <property type="match status" value="1"/>
</dbReference>
<evidence type="ECO:0000256" key="6">
    <source>
        <dbReference type="ARBA" id="ARBA00022839"/>
    </source>
</evidence>
<evidence type="ECO:0000256" key="4">
    <source>
        <dbReference type="ARBA" id="ARBA00022722"/>
    </source>
</evidence>
<keyword evidence="4" id="KW-0540">Nuclease</keyword>
<dbReference type="PANTHER" id="PTHR12801">
    <property type="entry name" value="RNA EXONUCLEASE REXO1 / RECO3 FAMILY MEMBER-RELATED"/>
    <property type="match status" value="1"/>
</dbReference>
<feature type="domain" description="Exonuclease" evidence="9">
    <location>
        <begin position="118"/>
        <end position="280"/>
    </location>
</feature>
<evidence type="ECO:0000313" key="10">
    <source>
        <dbReference type="EMBL" id="KAI8041000.1"/>
    </source>
</evidence>